<protein>
    <submittedName>
        <fullName evidence="2">Uncharacterized protein</fullName>
    </submittedName>
</protein>
<evidence type="ECO:0000313" key="3">
    <source>
        <dbReference type="Proteomes" id="UP000887116"/>
    </source>
</evidence>
<feature type="transmembrane region" description="Helical" evidence="1">
    <location>
        <begin position="84"/>
        <end position="101"/>
    </location>
</feature>
<sequence>MVGTIRHRCHGYECERCRRGVIVQPECEGDMGLLAYNLWYQVESRQGRQDERDSPSLLVTQLEITSGAQKKRGIGWKFMDGKQLRIISGFLCLISVTWFLMCLI</sequence>
<comment type="caution">
    <text evidence="2">The sequence shown here is derived from an EMBL/GenBank/DDBJ whole genome shotgun (WGS) entry which is preliminary data.</text>
</comment>
<gene>
    <name evidence="2" type="ORF">TNCT_115471</name>
</gene>
<reference evidence="2" key="1">
    <citation type="submission" date="2020-07" db="EMBL/GenBank/DDBJ databases">
        <title>Multicomponent nature underlies the extraordinary mechanical properties of spider dragline silk.</title>
        <authorList>
            <person name="Kono N."/>
            <person name="Nakamura H."/>
            <person name="Mori M."/>
            <person name="Yoshida Y."/>
            <person name="Ohtoshi R."/>
            <person name="Malay A.D."/>
            <person name="Moran D.A.P."/>
            <person name="Tomita M."/>
            <person name="Numata K."/>
            <person name="Arakawa K."/>
        </authorList>
    </citation>
    <scope>NUCLEOTIDE SEQUENCE</scope>
</reference>
<keyword evidence="1" id="KW-0472">Membrane</keyword>
<evidence type="ECO:0000313" key="2">
    <source>
        <dbReference type="EMBL" id="GFQ71862.1"/>
    </source>
</evidence>
<dbReference type="AlphaFoldDB" id="A0A8X6F718"/>
<proteinExistence type="predicted"/>
<organism evidence="2 3">
    <name type="scientific">Trichonephila clavata</name>
    <name type="common">Joro spider</name>
    <name type="synonym">Nephila clavata</name>
    <dbReference type="NCBI Taxonomy" id="2740835"/>
    <lineage>
        <taxon>Eukaryota</taxon>
        <taxon>Metazoa</taxon>
        <taxon>Ecdysozoa</taxon>
        <taxon>Arthropoda</taxon>
        <taxon>Chelicerata</taxon>
        <taxon>Arachnida</taxon>
        <taxon>Araneae</taxon>
        <taxon>Araneomorphae</taxon>
        <taxon>Entelegynae</taxon>
        <taxon>Araneoidea</taxon>
        <taxon>Nephilidae</taxon>
        <taxon>Trichonephila</taxon>
    </lineage>
</organism>
<accession>A0A8X6F718</accession>
<evidence type="ECO:0000256" key="1">
    <source>
        <dbReference type="SAM" id="Phobius"/>
    </source>
</evidence>
<name>A0A8X6F718_TRICU</name>
<dbReference type="EMBL" id="BMAO01021105">
    <property type="protein sequence ID" value="GFQ71862.1"/>
    <property type="molecule type" value="Genomic_DNA"/>
</dbReference>
<dbReference type="Proteomes" id="UP000887116">
    <property type="component" value="Unassembled WGS sequence"/>
</dbReference>
<keyword evidence="1" id="KW-1133">Transmembrane helix</keyword>
<dbReference type="OrthoDB" id="10270274at2759"/>
<keyword evidence="3" id="KW-1185">Reference proteome</keyword>
<keyword evidence="1" id="KW-0812">Transmembrane</keyword>